<dbReference type="EMBL" id="CP141769">
    <property type="protein sequence ID" value="WRS39891.1"/>
    <property type="molecule type" value="Genomic_DNA"/>
</dbReference>
<evidence type="ECO:0000313" key="2">
    <source>
        <dbReference type="EMBL" id="WRS39891.1"/>
    </source>
</evidence>
<dbReference type="RefSeq" id="WP_324780422.1">
    <property type="nucleotide sequence ID" value="NZ_CP141769.1"/>
</dbReference>
<proteinExistence type="predicted"/>
<organism evidence="2 3">
    <name type="scientific">Thiobacillus sedimenti</name>
    <dbReference type="NCBI Taxonomy" id="3110231"/>
    <lineage>
        <taxon>Bacteria</taxon>
        <taxon>Pseudomonadati</taxon>
        <taxon>Pseudomonadota</taxon>
        <taxon>Betaproteobacteria</taxon>
        <taxon>Nitrosomonadales</taxon>
        <taxon>Thiobacillaceae</taxon>
        <taxon>Thiobacillus</taxon>
    </lineage>
</organism>
<feature type="compositionally biased region" description="Low complexity" evidence="1">
    <location>
        <begin position="34"/>
        <end position="48"/>
    </location>
</feature>
<name>A0ABZ1CKV6_9PROT</name>
<keyword evidence="3" id="KW-1185">Reference proteome</keyword>
<sequence length="159" mass="16543">MSDSPLLSKMDALLKKHRGSADDEPASPRPPAPAAAAEPAAPPGAWLPVLTQVIARGTPPPTPAATPAPAPRVAESAAPAPAPADEAPPAIVSDTLAEQLMSELAPRLSEVMEKQVAAELRKNIDQTVATLLSQLDVNVREIVRDAVAEKLKQPRDPSP</sequence>
<feature type="compositionally biased region" description="Pro residues" evidence="1">
    <location>
        <begin position="58"/>
        <end position="70"/>
    </location>
</feature>
<dbReference type="Proteomes" id="UP001334732">
    <property type="component" value="Chromosome"/>
</dbReference>
<evidence type="ECO:0008006" key="4">
    <source>
        <dbReference type="Google" id="ProtNLM"/>
    </source>
</evidence>
<gene>
    <name evidence="2" type="ORF">VA613_03215</name>
</gene>
<feature type="region of interest" description="Disordered" evidence="1">
    <location>
        <begin position="1"/>
        <end position="91"/>
    </location>
</feature>
<protein>
    <recommendedName>
        <fullName evidence="4">DUF2497 domain-containing protein</fullName>
    </recommendedName>
</protein>
<evidence type="ECO:0000313" key="3">
    <source>
        <dbReference type="Proteomes" id="UP001334732"/>
    </source>
</evidence>
<evidence type="ECO:0000256" key="1">
    <source>
        <dbReference type="SAM" id="MobiDB-lite"/>
    </source>
</evidence>
<feature type="compositionally biased region" description="Low complexity" evidence="1">
    <location>
        <begin position="71"/>
        <end position="90"/>
    </location>
</feature>
<reference evidence="2 3" key="1">
    <citation type="submission" date="2023-12" db="EMBL/GenBank/DDBJ databases">
        <title>Thiobacillus sedimentum sp. nov., a chemolithoautotrophic sulfur-oxidizing bacterium isolated from freshwater sediment.</title>
        <authorList>
            <person name="Luo J."/>
            <person name="Dai C."/>
        </authorList>
    </citation>
    <scope>NUCLEOTIDE SEQUENCE [LARGE SCALE GENOMIC DNA]</scope>
    <source>
        <strain evidence="2 3">SCUT-2</strain>
    </source>
</reference>
<accession>A0ABZ1CKV6</accession>